<feature type="compositionally biased region" description="Basic and acidic residues" evidence="1">
    <location>
        <begin position="91"/>
        <end position="104"/>
    </location>
</feature>
<keyword evidence="3" id="KW-1185">Reference proteome</keyword>
<evidence type="ECO:0000313" key="3">
    <source>
        <dbReference type="Proteomes" id="UP000094526"/>
    </source>
</evidence>
<accession>A0A1C1CRD8</accession>
<comment type="caution">
    <text evidence="2">The sequence shown here is derived from an EMBL/GenBank/DDBJ whole genome shotgun (WGS) entry which is preliminary data.</text>
</comment>
<dbReference type="VEuPathDB" id="FungiDB:CLCR_09275"/>
<organism evidence="2 3">
    <name type="scientific">Cladophialophora carrionii</name>
    <dbReference type="NCBI Taxonomy" id="86049"/>
    <lineage>
        <taxon>Eukaryota</taxon>
        <taxon>Fungi</taxon>
        <taxon>Dikarya</taxon>
        <taxon>Ascomycota</taxon>
        <taxon>Pezizomycotina</taxon>
        <taxon>Eurotiomycetes</taxon>
        <taxon>Chaetothyriomycetidae</taxon>
        <taxon>Chaetothyriales</taxon>
        <taxon>Herpotrichiellaceae</taxon>
        <taxon>Cladophialophora</taxon>
    </lineage>
</organism>
<protein>
    <submittedName>
        <fullName evidence="2">Uncharacterized protein</fullName>
    </submittedName>
</protein>
<name>A0A1C1CRD8_9EURO</name>
<evidence type="ECO:0000313" key="2">
    <source>
        <dbReference type="EMBL" id="OCT51074.1"/>
    </source>
</evidence>
<proteinExistence type="predicted"/>
<evidence type="ECO:0000256" key="1">
    <source>
        <dbReference type="SAM" id="MobiDB-lite"/>
    </source>
</evidence>
<sequence>MNAVANLCSVPLEVSRGHRKRRESDEQIVVRRDGRSVKRGSAVGPTAESISTCFGRAQCNNEEDFPKFVSDPKCAPKCNFHQVPSRGQATRRADEWKTQWEKRPAVPTATDGGLLWQGHENFLEA</sequence>
<gene>
    <name evidence="2" type="ORF">CLCR_09275</name>
</gene>
<reference evidence="3" key="1">
    <citation type="submission" date="2015-07" db="EMBL/GenBank/DDBJ databases">
        <authorList>
            <person name="Teixeira M.M."/>
            <person name="Souza R.C."/>
            <person name="Almeida L.G."/>
            <person name="Vicente V.A."/>
            <person name="de Hoog S."/>
            <person name="Bocca A.L."/>
            <person name="de Almeida S.R."/>
            <person name="Vasconcelos A.T."/>
            <person name="Felipe M.S."/>
        </authorList>
    </citation>
    <scope>NUCLEOTIDE SEQUENCE [LARGE SCALE GENOMIC DNA]</scope>
    <source>
        <strain evidence="3">KSF</strain>
    </source>
</reference>
<dbReference type="AlphaFoldDB" id="A0A1C1CRD8"/>
<dbReference type="Proteomes" id="UP000094526">
    <property type="component" value="Unassembled WGS sequence"/>
</dbReference>
<feature type="region of interest" description="Disordered" evidence="1">
    <location>
        <begin position="85"/>
        <end position="113"/>
    </location>
</feature>
<dbReference type="EMBL" id="LGRB01000009">
    <property type="protein sequence ID" value="OCT51074.1"/>
    <property type="molecule type" value="Genomic_DNA"/>
</dbReference>